<evidence type="ECO:0008006" key="3">
    <source>
        <dbReference type="Google" id="ProtNLM"/>
    </source>
</evidence>
<dbReference type="Proteomes" id="UP000216451">
    <property type="component" value="Unassembled WGS sequence"/>
</dbReference>
<evidence type="ECO:0000313" key="2">
    <source>
        <dbReference type="Proteomes" id="UP000216451"/>
    </source>
</evidence>
<sequence>MKDVHLSRSAHEQQHIKLWSDRLSQMAEEGKLEPIKGSQAYRGEQAAAISDEDLLAVFQGRPREDEHQTTKKTWRIRTTQELDDWAAAGAREEHINTSALVRKAVAEYLEHHHRTALSA</sequence>
<accession>A0A261G7J0</accession>
<name>A0A261G7J0_9BIFI</name>
<dbReference type="OrthoDB" id="3232430at2"/>
<dbReference type="EMBL" id="MWXA01000005">
    <property type="protein sequence ID" value="OZG67145.1"/>
    <property type="molecule type" value="Genomic_DNA"/>
</dbReference>
<proteinExistence type="predicted"/>
<dbReference type="AlphaFoldDB" id="A0A261G7J0"/>
<reference evidence="1 2" key="1">
    <citation type="journal article" date="2017" name="BMC Genomics">
        <title>Comparative genomic and phylogenomic analyses of the Bifidobacteriaceae family.</title>
        <authorList>
            <person name="Lugli G.A."/>
            <person name="Milani C."/>
            <person name="Turroni F."/>
            <person name="Duranti S."/>
            <person name="Mancabelli L."/>
            <person name="Mangifesta M."/>
            <person name="Ferrario C."/>
            <person name="Modesto M."/>
            <person name="Mattarelli P."/>
            <person name="Jiri K."/>
            <person name="van Sinderen D."/>
            <person name="Ventura M."/>
        </authorList>
    </citation>
    <scope>NUCLEOTIDE SEQUENCE [LARGE SCALE GENOMIC DNA]</scope>
    <source>
        <strain evidence="1 2">LMG 28769</strain>
    </source>
</reference>
<organism evidence="1 2">
    <name type="scientific">Bifidobacterium aquikefiri</name>
    <dbReference type="NCBI Taxonomy" id="1653207"/>
    <lineage>
        <taxon>Bacteria</taxon>
        <taxon>Bacillati</taxon>
        <taxon>Actinomycetota</taxon>
        <taxon>Actinomycetes</taxon>
        <taxon>Bifidobacteriales</taxon>
        <taxon>Bifidobacteriaceae</taxon>
        <taxon>Bifidobacterium</taxon>
    </lineage>
</organism>
<evidence type="ECO:0000313" key="1">
    <source>
        <dbReference type="EMBL" id="OZG67145.1"/>
    </source>
</evidence>
<comment type="caution">
    <text evidence="1">The sequence shown here is derived from an EMBL/GenBank/DDBJ whole genome shotgun (WGS) entry which is preliminary data.</text>
</comment>
<dbReference type="RefSeq" id="WP_094693641.1">
    <property type="nucleotide sequence ID" value="NZ_JBDNSG010000008.1"/>
</dbReference>
<dbReference type="GeneID" id="98295888"/>
<protein>
    <recommendedName>
        <fullName evidence="3">Ribbon-helix-helix protein CopG domain-containing protein</fullName>
    </recommendedName>
</protein>
<keyword evidence="2" id="KW-1185">Reference proteome</keyword>
<gene>
    <name evidence="1" type="ORF">BAQU_1217</name>
</gene>